<gene>
    <name evidence="2" type="ORF">VITFI_CDS3200</name>
</gene>
<keyword evidence="1" id="KW-0472">Membrane</keyword>
<organism evidence="2 3">
    <name type="scientific">Vitreoscilla filiformis</name>
    <dbReference type="NCBI Taxonomy" id="63"/>
    <lineage>
        <taxon>Bacteria</taxon>
        <taxon>Pseudomonadati</taxon>
        <taxon>Pseudomonadota</taxon>
        <taxon>Betaproteobacteria</taxon>
        <taxon>Neisseriales</taxon>
        <taxon>Neisseriaceae</taxon>
        <taxon>Vitreoscilla</taxon>
    </lineage>
</organism>
<feature type="transmembrane region" description="Helical" evidence="1">
    <location>
        <begin position="41"/>
        <end position="61"/>
    </location>
</feature>
<keyword evidence="1" id="KW-0812">Transmembrane</keyword>
<reference evidence="2 3" key="1">
    <citation type="submission" date="2017-07" db="EMBL/GenBank/DDBJ databases">
        <title>Complete Genome Sequence of the cosmetic ferment Vitreoscilla filiformis (ATCC15551).</title>
        <authorList>
            <person name="Contreras S."/>
            <person name="Sagory-Zalkind P."/>
            <person name="Blanquart H."/>
            <person name="Iltis A."/>
            <person name="Morand S.C."/>
        </authorList>
    </citation>
    <scope>NUCLEOTIDE SEQUENCE [LARGE SCALE GENOMIC DNA]</scope>
    <source>
        <strain evidence="2 3">ATCC 15551</strain>
    </source>
</reference>
<dbReference type="EMBL" id="CP022423">
    <property type="protein sequence ID" value="ASM78977.1"/>
    <property type="molecule type" value="Genomic_DNA"/>
</dbReference>
<name>A0A221KJD7_VITFI</name>
<evidence type="ECO:0000313" key="3">
    <source>
        <dbReference type="Proteomes" id="UP000199729"/>
    </source>
</evidence>
<dbReference type="KEGG" id="vff:VITFI_CDS3200"/>
<keyword evidence="3" id="KW-1185">Reference proteome</keyword>
<dbReference type="Proteomes" id="UP000199729">
    <property type="component" value="Chromosome"/>
</dbReference>
<protein>
    <submittedName>
        <fullName evidence="2">Uncharacterized protein</fullName>
    </submittedName>
</protein>
<evidence type="ECO:0000313" key="2">
    <source>
        <dbReference type="EMBL" id="ASM78977.1"/>
    </source>
</evidence>
<feature type="transmembrane region" description="Helical" evidence="1">
    <location>
        <begin position="12"/>
        <end position="29"/>
    </location>
</feature>
<accession>A0A221KJD7</accession>
<proteinExistence type="predicted"/>
<keyword evidence="1" id="KW-1133">Transmembrane helix</keyword>
<dbReference type="AlphaFoldDB" id="A0A221KJD7"/>
<sequence>MAVVFVRTPALWPLMPVWLGDGLMVVFKVKSQERASEIEFLSAWLLCLTLCVAIVAAASVVRRSVLGNS</sequence>
<evidence type="ECO:0000256" key="1">
    <source>
        <dbReference type="SAM" id="Phobius"/>
    </source>
</evidence>